<feature type="transmembrane region" description="Helical" evidence="8">
    <location>
        <begin position="33"/>
        <end position="53"/>
    </location>
</feature>
<dbReference type="GO" id="GO:1990573">
    <property type="term" value="P:potassium ion import across plasma membrane"/>
    <property type="evidence" value="ECO:0007669"/>
    <property type="project" value="TreeGrafter"/>
</dbReference>
<dbReference type="RefSeq" id="XP_060123908.1">
    <property type="nucleotide sequence ID" value="XM_060267925.1"/>
</dbReference>
<evidence type="ECO:0000256" key="8">
    <source>
        <dbReference type="SAM" id="Phobius"/>
    </source>
</evidence>
<dbReference type="GO" id="GO:0005886">
    <property type="term" value="C:plasma membrane"/>
    <property type="evidence" value="ECO:0007669"/>
    <property type="project" value="TreeGrafter"/>
</dbReference>
<dbReference type="GO" id="GO:0140107">
    <property type="term" value="F:high-affinity potassium ion transmembrane transporter activity"/>
    <property type="evidence" value="ECO:0007669"/>
    <property type="project" value="TreeGrafter"/>
</dbReference>
<evidence type="ECO:0000256" key="3">
    <source>
        <dbReference type="ARBA" id="ARBA00022692"/>
    </source>
</evidence>
<dbReference type="GO" id="GO:0030007">
    <property type="term" value="P:intracellular potassium ion homeostasis"/>
    <property type="evidence" value="ECO:0007669"/>
    <property type="project" value="TreeGrafter"/>
</dbReference>
<sequence length="702" mass="79489">MPGDVREADAQPTGLHGVAHTIKRVGMTYLNYFRIHLLFFATVSLVASGILYGMNGDRHVAYIDCLFLCASAMNVTGMVTVPVSQLTLGQQILLFILMMLGNLIVNSMAVVLIRRHMFGRAFRNIVKHNVSLQRRLRDLEQQELEELHHDFDRIRGFFHGEHAPRKPSMSVHALDETRAQECAEEHEMGDAAPSHTATDTPEPTPSPAPVQRPKPTLRRTMIKSKSRGMGDFPSLIDLTSLVYRMARAWSHGWKYGKRPPQAAADKSEAAQDAPFVFSRLRPERNSRFRNLTTAQRNELGGVEYRALDLLAWLIPIYWMSWVVLSLVVTMPYLASGSAAQYRTYLDEQPGPPRNIQWFWVFQTVSAITNTGLSFSDMSMQKTLSGAYMILIPTTVLTLIGNTAYPVVLRFLLWVMSKCVARKSQLGESVQFLLDHPRRCFLYLFPRENTWFLFFAIVTLTLLEWLLLMVLDLNRRNDFPSVGTWVFGAFFQSVATRSSGFQTFDILRLAPAIQILQVLMMYLEVYPLTMAVRTTNVYEEQSLGIFESPQETSEPAPEPKSWGGRFLREQIQRQVAYDLWWVGLAIWIVCIAEQGKIQNEERYPYLQIFTIIYELISAYGTVGLSCAPSNVSLSAEFSTISKLIVIAVMFRGRHRGLPGAIDRAIMLPSELLSYESAPDADKDPDARASSVRAHPSDTRQRAA</sequence>
<evidence type="ECO:0000256" key="4">
    <source>
        <dbReference type="ARBA" id="ARBA00022989"/>
    </source>
</evidence>
<reference evidence="9" key="1">
    <citation type="submission" date="2023-03" db="EMBL/GenBank/DDBJ databases">
        <title>Mating type loci evolution in Malassezia.</title>
        <authorList>
            <person name="Coelho M.A."/>
        </authorList>
    </citation>
    <scope>NUCLEOTIDE SEQUENCE</scope>
    <source>
        <strain evidence="9">CBS 9431</strain>
    </source>
</reference>
<evidence type="ECO:0000313" key="10">
    <source>
        <dbReference type="Proteomes" id="UP001217754"/>
    </source>
</evidence>
<feature type="transmembrane region" description="Helical" evidence="8">
    <location>
        <begin position="92"/>
        <end position="113"/>
    </location>
</feature>
<feature type="transmembrane region" description="Helical" evidence="8">
    <location>
        <begin position="60"/>
        <end position="80"/>
    </location>
</feature>
<organism evidence="9 10">
    <name type="scientific">Malassezia japonica</name>
    <dbReference type="NCBI Taxonomy" id="223818"/>
    <lineage>
        <taxon>Eukaryota</taxon>
        <taxon>Fungi</taxon>
        <taxon>Dikarya</taxon>
        <taxon>Basidiomycota</taxon>
        <taxon>Ustilaginomycotina</taxon>
        <taxon>Malasseziomycetes</taxon>
        <taxon>Malasseziales</taxon>
        <taxon>Malasseziaceae</taxon>
        <taxon>Malassezia</taxon>
    </lineage>
</organism>
<evidence type="ECO:0000313" key="9">
    <source>
        <dbReference type="EMBL" id="WFD41011.1"/>
    </source>
</evidence>
<dbReference type="EMBL" id="CP119965">
    <property type="protein sequence ID" value="WFD41011.1"/>
    <property type="molecule type" value="Genomic_DNA"/>
</dbReference>
<accession>A0AAF0JHQ4</accession>
<dbReference type="InterPro" id="IPR003445">
    <property type="entry name" value="Cat_transpt"/>
</dbReference>
<evidence type="ECO:0000256" key="6">
    <source>
        <dbReference type="ARBA" id="ARBA00023136"/>
    </source>
</evidence>
<feature type="region of interest" description="Disordered" evidence="7">
    <location>
        <begin position="675"/>
        <end position="702"/>
    </location>
</feature>
<evidence type="ECO:0000256" key="2">
    <source>
        <dbReference type="ARBA" id="ARBA00022448"/>
    </source>
</evidence>
<gene>
    <name evidence="9" type="ORF">MJAP1_004002</name>
</gene>
<feature type="transmembrane region" description="Helical" evidence="8">
    <location>
        <begin position="386"/>
        <end position="407"/>
    </location>
</feature>
<dbReference type="Proteomes" id="UP001217754">
    <property type="component" value="Chromosome 8"/>
</dbReference>
<evidence type="ECO:0000256" key="1">
    <source>
        <dbReference type="ARBA" id="ARBA00004141"/>
    </source>
</evidence>
<evidence type="ECO:0000256" key="7">
    <source>
        <dbReference type="SAM" id="MobiDB-lite"/>
    </source>
</evidence>
<proteinExistence type="predicted"/>
<dbReference type="PANTHER" id="PTHR31064">
    <property type="entry name" value="POTASSIUM TRANSPORT PROTEIN DDB_G0292412-RELATED"/>
    <property type="match status" value="1"/>
</dbReference>
<feature type="compositionally biased region" description="Pro residues" evidence="7">
    <location>
        <begin position="202"/>
        <end position="212"/>
    </location>
</feature>
<keyword evidence="3 8" id="KW-0812">Transmembrane</keyword>
<dbReference type="Pfam" id="PF02386">
    <property type="entry name" value="TrkH"/>
    <property type="match status" value="1"/>
</dbReference>
<evidence type="ECO:0000256" key="5">
    <source>
        <dbReference type="ARBA" id="ARBA00023065"/>
    </source>
</evidence>
<keyword evidence="5" id="KW-0406">Ion transport</keyword>
<dbReference type="PANTHER" id="PTHR31064:SF30">
    <property type="entry name" value="HIGH-AFFINITY POTASSIUM TRANSPORT PROTEIN-RELATED"/>
    <property type="match status" value="1"/>
</dbReference>
<dbReference type="GeneID" id="85227653"/>
<feature type="region of interest" description="Disordered" evidence="7">
    <location>
        <begin position="180"/>
        <end position="216"/>
    </location>
</feature>
<keyword evidence="4 8" id="KW-1133">Transmembrane helix</keyword>
<feature type="compositionally biased region" description="Basic and acidic residues" evidence="7">
    <location>
        <begin position="693"/>
        <end position="702"/>
    </location>
</feature>
<evidence type="ECO:0008006" key="11">
    <source>
        <dbReference type="Google" id="ProtNLM"/>
    </source>
</evidence>
<name>A0AAF0JHQ4_9BASI</name>
<dbReference type="AlphaFoldDB" id="A0AAF0JHQ4"/>
<protein>
    <recommendedName>
        <fullName evidence="11">Potassium transport protein</fullName>
    </recommendedName>
</protein>
<keyword evidence="2" id="KW-0813">Transport</keyword>
<feature type="transmembrane region" description="Helical" evidence="8">
    <location>
        <begin position="450"/>
        <end position="470"/>
    </location>
</feature>
<feature type="compositionally biased region" description="Basic and acidic residues" evidence="7">
    <location>
        <begin position="180"/>
        <end position="189"/>
    </location>
</feature>
<keyword evidence="10" id="KW-1185">Reference proteome</keyword>
<dbReference type="InterPro" id="IPR051143">
    <property type="entry name" value="TrkH_K-transport"/>
</dbReference>
<comment type="subcellular location">
    <subcellularLocation>
        <location evidence="1">Membrane</location>
        <topology evidence="1">Multi-pass membrane protein</topology>
    </subcellularLocation>
</comment>
<feature type="transmembrane region" description="Helical" evidence="8">
    <location>
        <begin position="309"/>
        <end position="334"/>
    </location>
</feature>
<keyword evidence="6 8" id="KW-0472">Membrane</keyword>